<name>V5GLQ3_KALBG</name>
<gene>
    <name evidence="10" type="ORF">PSEUBRA_SCAF24g01491</name>
</gene>
<feature type="compositionally biased region" description="Low complexity" evidence="8">
    <location>
        <begin position="53"/>
        <end position="64"/>
    </location>
</feature>
<feature type="region of interest" description="Disordered" evidence="8">
    <location>
        <begin position="1"/>
        <end position="148"/>
    </location>
</feature>
<evidence type="ECO:0000256" key="5">
    <source>
        <dbReference type="ARBA" id="ARBA00018400"/>
    </source>
</evidence>
<feature type="compositionally biased region" description="Pro residues" evidence="8">
    <location>
        <begin position="539"/>
        <end position="548"/>
    </location>
</feature>
<keyword evidence="11" id="KW-1185">Reference proteome</keyword>
<evidence type="ECO:0000313" key="10">
    <source>
        <dbReference type="EMBL" id="EST06897.1"/>
    </source>
</evidence>
<evidence type="ECO:0000256" key="2">
    <source>
        <dbReference type="ARBA" id="ARBA00004496"/>
    </source>
</evidence>
<feature type="compositionally biased region" description="Polar residues" evidence="8">
    <location>
        <begin position="495"/>
        <end position="509"/>
    </location>
</feature>
<keyword evidence="6" id="KW-0963">Cytoplasm</keyword>
<feature type="compositionally biased region" description="Basic and acidic residues" evidence="8">
    <location>
        <begin position="709"/>
        <end position="721"/>
    </location>
</feature>
<evidence type="ECO:0000256" key="8">
    <source>
        <dbReference type="SAM" id="MobiDB-lite"/>
    </source>
</evidence>
<accession>V5GLQ3</accession>
<feature type="region of interest" description="Disordered" evidence="8">
    <location>
        <begin position="474"/>
        <end position="517"/>
    </location>
</feature>
<evidence type="ECO:0000256" key="6">
    <source>
        <dbReference type="ARBA" id="ARBA00022490"/>
    </source>
</evidence>
<dbReference type="InterPro" id="IPR038881">
    <property type="entry name" value="Yae1-like"/>
</dbReference>
<dbReference type="InterPro" id="IPR019191">
    <property type="entry name" value="Essential_protein_Yae1_N"/>
</dbReference>
<feature type="region of interest" description="Disordered" evidence="8">
    <location>
        <begin position="530"/>
        <end position="568"/>
    </location>
</feature>
<feature type="region of interest" description="Disordered" evidence="8">
    <location>
        <begin position="221"/>
        <end position="255"/>
    </location>
</feature>
<evidence type="ECO:0000259" key="9">
    <source>
        <dbReference type="Pfam" id="PF09811"/>
    </source>
</evidence>
<proteinExistence type="inferred from homology"/>
<feature type="region of interest" description="Disordered" evidence="8">
    <location>
        <begin position="292"/>
        <end position="311"/>
    </location>
</feature>
<feature type="compositionally biased region" description="Polar residues" evidence="8">
    <location>
        <begin position="71"/>
        <end position="82"/>
    </location>
</feature>
<dbReference type="Proteomes" id="UP000019377">
    <property type="component" value="Unassembled WGS sequence"/>
</dbReference>
<dbReference type="AlphaFoldDB" id="V5GLQ3"/>
<protein>
    <recommendedName>
        <fullName evidence="5">Protein YAE1</fullName>
    </recommendedName>
    <alternativeName>
        <fullName evidence="4">Protein yae1</fullName>
    </alternativeName>
</protein>
<feature type="compositionally biased region" description="Polar residues" evidence="8">
    <location>
        <begin position="549"/>
        <end position="568"/>
    </location>
</feature>
<evidence type="ECO:0000256" key="1">
    <source>
        <dbReference type="ARBA" id="ARBA00004123"/>
    </source>
</evidence>
<dbReference type="OMA" id="WLMSEED"/>
<reference evidence="11" key="1">
    <citation type="journal article" date="2013" name="Genome Announc.">
        <title>Draft genome sequence of Pseudozyma brasiliensis sp. nov. strain GHG001, a high producer of endo-1,4-xylanase isolated from an insect pest of sugarcane.</title>
        <authorList>
            <person name="Oliveira J.V.D.C."/>
            <person name="dos Santos R.A.C."/>
            <person name="Borges T.A."/>
            <person name="Riano-Pachon D.M."/>
            <person name="Goldman G.H."/>
        </authorList>
    </citation>
    <scope>NUCLEOTIDE SEQUENCE [LARGE SCALE GENOMIC DNA]</scope>
    <source>
        <strain evidence="11">GHG001</strain>
    </source>
</reference>
<dbReference type="PANTHER" id="PTHR18829">
    <property type="entry name" value="PROTEIN YAE1 HOMOLOG"/>
    <property type="match status" value="1"/>
</dbReference>
<evidence type="ECO:0000256" key="3">
    <source>
        <dbReference type="ARBA" id="ARBA00007096"/>
    </source>
</evidence>
<comment type="subcellular location">
    <subcellularLocation>
        <location evidence="2">Cytoplasm</location>
    </subcellularLocation>
    <subcellularLocation>
        <location evidence="1">Nucleus</location>
    </subcellularLocation>
</comment>
<sequence>MDASQQQTAGPSALKTPQMDQSEWASASTPTANTPSRQAFPKPLNLGSQPVASSSTPSGPPTTDTPRRGQRSSITYIASPATSVKADEGLSRNPSTSSASSRTRTGSISRATSGSLRRKPSQASQGASSDADDWLMSEEDASFSLPTKTMAERDSAKVEALFNDTGYREGITAGKLSTLQSGFDQGFNEVGAALGRRVGIVRGQVAALLLLTSSASGAVSLSTSASSGAAGRSRMGRARGANVAGAGGGSSSLPLLASPRLEEAKEELRQLAKELDTVTLGTLAEPDYEAMEHEREHQEGADKEVARETEQEKLAREQILESLQQRLRSSGARTTRLSLSSDDSLPSTSHDLLRLIAEKERHCFELREQLSTSEAQLHQLRTTWQRLATKELAYSAPPSTGAHRRDGSSSSTSDVAVDAWNSLSSRLPSNLKTQLNNLLDSLVDAPAVAEKGRKAAPPPVAVDGMLRPTGLGVLEEEGSDVVSPRSPRSPAVGTRSRSTSPNTTITSAPKQGRLASLADRDSRALGFTVDANGIATPLPTAPPTPPKPQRSSRTSILGSLTGSDKTGESSFASIFTKRLQAARENASDLLREAERKLGNAMTIEELNPTAKTPGIQLEEASNDSPWYKAAGGGSRRSPNLQPTRVEEEGVRRASLSSSSSDGHGRTASPVLGGVPGAVGVFGMLMSQGDRRKSGDSWSWGGGGEDEEWDKGKDAKKNGSAR</sequence>
<feature type="compositionally biased region" description="Low complexity" evidence="8">
    <location>
        <begin position="91"/>
        <end position="129"/>
    </location>
</feature>
<feature type="compositionally biased region" description="Polar residues" evidence="8">
    <location>
        <begin position="18"/>
        <end position="37"/>
    </location>
</feature>
<dbReference type="PANTHER" id="PTHR18829:SF0">
    <property type="entry name" value="PROTEIN YAE1 HOMOLOG"/>
    <property type="match status" value="1"/>
</dbReference>
<feature type="compositionally biased region" description="Polar residues" evidence="8">
    <location>
        <begin position="1"/>
        <end position="10"/>
    </location>
</feature>
<feature type="compositionally biased region" description="Acidic residues" evidence="8">
    <location>
        <begin position="130"/>
        <end position="141"/>
    </location>
</feature>
<dbReference type="eggNOG" id="KOG4774">
    <property type="taxonomic scope" value="Eukaryota"/>
</dbReference>
<dbReference type="Pfam" id="PF09811">
    <property type="entry name" value="Yae1_N"/>
    <property type="match status" value="1"/>
</dbReference>
<comment type="similarity">
    <text evidence="3">Belongs to the YAE1 family.</text>
</comment>
<keyword evidence="7" id="KW-0539">Nucleus</keyword>
<feature type="compositionally biased region" description="Low complexity" evidence="8">
    <location>
        <begin position="481"/>
        <end position="490"/>
    </location>
</feature>
<dbReference type="GO" id="GO:0005634">
    <property type="term" value="C:nucleus"/>
    <property type="evidence" value="ECO:0007669"/>
    <property type="project" value="UniProtKB-SubCell"/>
</dbReference>
<feature type="domain" description="Essential protein Yae1 N-terminal" evidence="9">
    <location>
        <begin position="166"/>
        <end position="204"/>
    </location>
</feature>
<dbReference type="GO" id="GO:0005737">
    <property type="term" value="C:cytoplasm"/>
    <property type="evidence" value="ECO:0007669"/>
    <property type="project" value="UniProtKB-SubCell"/>
</dbReference>
<evidence type="ECO:0000313" key="11">
    <source>
        <dbReference type="Proteomes" id="UP000019377"/>
    </source>
</evidence>
<feature type="compositionally biased region" description="Low complexity" evidence="8">
    <location>
        <begin position="221"/>
        <end position="244"/>
    </location>
</feature>
<dbReference type="EMBL" id="KI545867">
    <property type="protein sequence ID" value="EST06897.1"/>
    <property type="molecule type" value="Genomic_DNA"/>
</dbReference>
<organism evidence="10 11">
    <name type="scientific">Kalmanozyma brasiliensis (strain GHG001)</name>
    <name type="common">Yeast</name>
    <name type="synonym">Pseudozyma brasiliensis</name>
    <dbReference type="NCBI Taxonomy" id="1365824"/>
    <lineage>
        <taxon>Eukaryota</taxon>
        <taxon>Fungi</taxon>
        <taxon>Dikarya</taxon>
        <taxon>Basidiomycota</taxon>
        <taxon>Ustilaginomycotina</taxon>
        <taxon>Ustilaginomycetes</taxon>
        <taxon>Ustilaginales</taxon>
        <taxon>Ustilaginaceae</taxon>
        <taxon>Kalmanozyma</taxon>
    </lineage>
</organism>
<feature type="region of interest" description="Disordered" evidence="8">
    <location>
        <begin position="601"/>
        <end position="721"/>
    </location>
</feature>
<evidence type="ECO:0000256" key="7">
    <source>
        <dbReference type="ARBA" id="ARBA00023242"/>
    </source>
</evidence>
<dbReference type="OrthoDB" id="20086at2759"/>
<dbReference type="HOGENOM" id="CLU_009032_0_0_1"/>
<evidence type="ECO:0000256" key="4">
    <source>
        <dbReference type="ARBA" id="ARBA00017286"/>
    </source>
</evidence>